<dbReference type="NCBIfam" id="TIGR00834">
    <property type="entry name" value="ae"/>
    <property type="match status" value="1"/>
</dbReference>
<feature type="compositionally biased region" description="Acidic residues" evidence="14">
    <location>
        <begin position="19"/>
        <end position="36"/>
    </location>
</feature>
<feature type="transmembrane region" description="Helical" evidence="13">
    <location>
        <begin position="1047"/>
        <end position="1070"/>
    </location>
</feature>
<feature type="domain" description="Bicarbonate transporter-like transmembrane" evidence="15">
    <location>
        <begin position="910"/>
        <end position="1235"/>
    </location>
</feature>
<dbReference type="FunFam" id="1.10.287.570:FF:000001">
    <property type="entry name" value="Anion exchange protein"/>
    <property type="match status" value="1"/>
</dbReference>
<evidence type="ECO:0000256" key="11">
    <source>
        <dbReference type="ARBA" id="ARBA00045591"/>
    </source>
</evidence>
<feature type="region of interest" description="Disordered" evidence="14">
    <location>
        <begin position="197"/>
        <end position="222"/>
    </location>
</feature>
<dbReference type="InterPro" id="IPR013769">
    <property type="entry name" value="Band3_cytoplasmic_dom"/>
</dbReference>
<dbReference type="FunFam" id="3.40.930.10:FF:000020">
    <property type="entry name" value="Anion exchange protein"/>
    <property type="match status" value="1"/>
</dbReference>
<reference evidence="17" key="3">
    <citation type="submission" date="2025-09" db="UniProtKB">
        <authorList>
            <consortium name="Ensembl"/>
        </authorList>
    </citation>
    <scope>IDENTIFICATION</scope>
</reference>
<evidence type="ECO:0000259" key="16">
    <source>
        <dbReference type="Pfam" id="PF07565"/>
    </source>
</evidence>
<dbReference type="CTD" id="6508"/>
<dbReference type="RefSeq" id="XP_040057771.1">
    <property type="nucleotide sequence ID" value="XM_040201837.1"/>
</dbReference>
<feature type="transmembrane region" description="Helical" evidence="13">
    <location>
        <begin position="832"/>
        <end position="857"/>
    </location>
</feature>
<dbReference type="GO" id="GO:0008509">
    <property type="term" value="F:monoatomic anion transmembrane transporter activity"/>
    <property type="evidence" value="ECO:0007669"/>
    <property type="project" value="InterPro"/>
</dbReference>
<dbReference type="GeneTree" id="ENSGT00940000159765"/>
<keyword evidence="10 13" id="KW-0472">Membrane</keyword>
<dbReference type="PRINTS" id="PR00165">
    <property type="entry name" value="ANIONEXCHNGR"/>
</dbReference>
<feature type="transmembrane region" description="Helical" evidence="13">
    <location>
        <begin position="917"/>
        <end position="934"/>
    </location>
</feature>
<evidence type="ECO:0000256" key="9">
    <source>
        <dbReference type="ARBA" id="ARBA00023065"/>
    </source>
</evidence>
<comment type="subcellular location">
    <subcellularLocation>
        <location evidence="1">Cell membrane</location>
        <topology evidence="1">Multi-pass membrane protein</topology>
    </subcellularLocation>
    <subcellularLocation>
        <location evidence="13">Membrane</location>
        <topology evidence="13">Multi-pass membrane protein</topology>
    </subcellularLocation>
</comment>
<feature type="transmembrane region" description="Helical" evidence="13">
    <location>
        <begin position="954"/>
        <end position="971"/>
    </location>
</feature>
<feature type="transmembrane region" description="Helical" evidence="13">
    <location>
        <begin position="1179"/>
        <end position="1196"/>
    </location>
</feature>
<feature type="compositionally biased region" description="Acidic residues" evidence="14">
    <location>
        <begin position="128"/>
        <end position="137"/>
    </location>
</feature>
<dbReference type="KEGG" id="gat:120834078"/>
<evidence type="ECO:0000259" key="15">
    <source>
        <dbReference type="Pfam" id="PF00955"/>
    </source>
</evidence>
<evidence type="ECO:0000256" key="6">
    <source>
        <dbReference type="ARBA" id="ARBA00022681"/>
    </source>
</evidence>
<protein>
    <recommendedName>
        <fullName evidence="13">Anion exchange protein</fullName>
    </recommendedName>
</protein>
<keyword evidence="4" id="KW-0050">Antiport</keyword>
<evidence type="ECO:0000256" key="5">
    <source>
        <dbReference type="ARBA" id="ARBA00022475"/>
    </source>
</evidence>
<dbReference type="GeneID" id="120834078"/>
<evidence type="ECO:0000256" key="3">
    <source>
        <dbReference type="ARBA" id="ARBA00022448"/>
    </source>
</evidence>
<dbReference type="Gene3D" id="1.10.287.570">
    <property type="entry name" value="Helical hairpin bin"/>
    <property type="match status" value="1"/>
</dbReference>
<evidence type="ECO:0000313" key="17">
    <source>
        <dbReference type="Ensembl" id="ENSGACP00000034231.1"/>
    </source>
</evidence>
<keyword evidence="9 13" id="KW-0406">Ion transport</keyword>
<dbReference type="SUPFAM" id="SSF55804">
    <property type="entry name" value="Phoshotransferase/anion transport protein"/>
    <property type="match status" value="1"/>
</dbReference>
<evidence type="ECO:0000256" key="4">
    <source>
        <dbReference type="ARBA" id="ARBA00022449"/>
    </source>
</evidence>
<keyword evidence="18" id="KW-1185">Reference proteome</keyword>
<feature type="transmembrane region" description="Helical" evidence="13">
    <location>
        <begin position="747"/>
        <end position="769"/>
    </location>
</feature>
<feature type="transmembrane region" description="Helical" evidence="13">
    <location>
        <begin position="1005"/>
        <end position="1026"/>
    </location>
</feature>
<dbReference type="PROSITE" id="PS00220">
    <property type="entry name" value="ANION_EXCHANGER_2"/>
    <property type="match status" value="1"/>
</dbReference>
<feature type="compositionally biased region" description="Basic residues" evidence="14">
    <location>
        <begin position="93"/>
        <end position="114"/>
    </location>
</feature>
<dbReference type="AlphaFoldDB" id="A0AAQ4P9F2"/>
<dbReference type="Proteomes" id="UP000007635">
    <property type="component" value="Chromosome XVI"/>
</dbReference>
<accession>A0AAQ4P9F2</accession>
<dbReference type="PRINTS" id="PR01231">
    <property type="entry name" value="HCO3TRNSPORT"/>
</dbReference>
<dbReference type="Ensembl" id="ENSGACT00000053437.1">
    <property type="protein sequence ID" value="ENSGACP00000034231.1"/>
    <property type="gene ID" value="ENSGACG00000002501.2"/>
</dbReference>
<evidence type="ECO:0000313" key="18">
    <source>
        <dbReference type="Proteomes" id="UP000007635"/>
    </source>
</evidence>
<evidence type="ECO:0000256" key="13">
    <source>
        <dbReference type="RuleBase" id="RU362035"/>
    </source>
</evidence>
<dbReference type="PANTHER" id="PTHR11453">
    <property type="entry name" value="ANION EXCHANGE PROTEIN"/>
    <property type="match status" value="1"/>
</dbReference>
<sequence>MATGGHAPEIDVLDNLQQEGDDGSAEELEGEEEEENWEKALSVERFGDIISDSASTTGDRMGRHYTEKDFENHRHTFHHTHHPLSTHLPLPQRLRKRVHSMDRRRKKKRKKKKTSLPPSDVTPTIHEVDEEAAESETDGQGVAATPTELPDTQPQFSLGSQEDLEEPLSHAAFHTENEEHPLSRKTSPIQIKKEARDGGNAVFGPNEQVHGEAGNSVPQGSDPVISTANRTWLRRKPVHHRLVGAQRSNYDLRERICIGSMTALETAVYQQVPTDDAEAQMLASADLDDMKSHRFEDNPGVRRHLVKKSSRCLVTRSNSSTPLSSLKKKKRAAEKKTHELFVELNELIVDKDHDMRWKERARWIKFEEDVEEETDRWGKPHVASLSFRSLLELRRTITHGAVLLDLEQNTLPGIVHLVVETMIISDQIRAEDRPGVLRALLLKHSSHKALVQCPLSAGPSVKPECHPSDLKHRFLRHHSSSSLHGSFNLNNVQETSLPLVAEEPEEHQDGKGGVYDPKQDVFVSLFKNLHPLPPESHPAAARSMKLLAKIPKDAEAVIVLVGSVDFLEQPAMAFVRLNEAVLLESVLEVPVPVRFIFVLLGPSQSNLDYHEIGRSFSTLMSDKNFHEVAYFADDRQDLLNGINEFLDCSIVIPPSDVEGKDLLKTVADFQKQMLRKRKEREVKKHHSSCGMELNNKEVIPEEEEEGDQEVDPLKRSGVPFGGLIHDIRRRYPLYVSDLKDAVDMQCIAAVIFIYFAALSPTITFGGLLGEKTQGMMGVTELIVSTATLGVIFSLLGGQPLLIIGFSGPLLVFEEAYYKFCEAQNIEYLTGRVWIGFWLIFIVLLIVAAEGSFLVRYISPFTQEIFAFLISLIFIYETFSKLFKVFKEHPLLAIYPVDLTGTGNQEVDAPIYNQPNTALLSLVLMIGTFFVAFFLRKFRNSRFLGGKARRIIGDFGIPISILVSVLVDYSVSDTYTQKLNVPSGFSVTSPDKRGWLISPFGDKKPFPTWMMGASVVPAILVFILIFMETQITSLIVSKKERRLVKGSGFHLDLLLIVILGSICPLFGLPWLTAATVRSVTHVNALTVMSKATAPGEKPVIQEVKEQRMTGLLVAVLVGMSIVMTDVLRLIPLAVLFGIFLYMGVTSLTGIQLYERMTLMVTPAKHHPDHIYVTKVKTWRMNMFTIIQLACIVALWVVKSTEASLAFPFVLIMTVPLRRLILSRIFEERELQALDCDEDSPNFDEDGRDEYNEIHMLV</sequence>
<evidence type="ECO:0000256" key="2">
    <source>
        <dbReference type="ARBA" id="ARBA00010993"/>
    </source>
</evidence>
<evidence type="ECO:0000256" key="14">
    <source>
        <dbReference type="SAM" id="MobiDB-lite"/>
    </source>
</evidence>
<proteinExistence type="inferred from homology"/>
<dbReference type="Pfam" id="PF07565">
    <property type="entry name" value="Band_3_cyto"/>
    <property type="match status" value="1"/>
</dbReference>
<comment type="function">
    <text evidence="11">Sodium-independent anion exchanger which mediates the electroneutral exchange of chloride for bicarbonate ions across the cell membrane. May be involved in the regulation of intracellular pH, and the modulation of cardiac action potential.</text>
</comment>
<feature type="compositionally biased region" description="Polar residues" evidence="14">
    <location>
        <begin position="150"/>
        <end position="160"/>
    </location>
</feature>
<dbReference type="GO" id="GO:0005452">
    <property type="term" value="F:solute:inorganic anion antiporter activity"/>
    <property type="evidence" value="ECO:0007669"/>
    <property type="project" value="InterPro"/>
</dbReference>
<dbReference type="InterPro" id="IPR016152">
    <property type="entry name" value="PTrfase/Anion_transptr"/>
</dbReference>
<evidence type="ECO:0000256" key="12">
    <source>
        <dbReference type="ARBA" id="ARBA00049347"/>
    </source>
</evidence>
<dbReference type="RefSeq" id="XP_040057770.1">
    <property type="nucleotide sequence ID" value="XM_040201836.1"/>
</dbReference>
<keyword evidence="6" id="KW-0039">Anion exchange</keyword>
<keyword evidence="3 13" id="KW-0813">Transport</keyword>
<dbReference type="InterPro" id="IPR003020">
    <property type="entry name" value="HCO3_transpt_euk"/>
</dbReference>
<dbReference type="GO" id="GO:0015701">
    <property type="term" value="P:bicarbonate transport"/>
    <property type="evidence" value="ECO:0007669"/>
    <property type="project" value="TreeGrafter"/>
</dbReference>
<dbReference type="InterPro" id="IPR018241">
    <property type="entry name" value="Anion_exchange_CS"/>
</dbReference>
<keyword evidence="5" id="KW-1003">Cell membrane</keyword>
<reference evidence="17 18" key="1">
    <citation type="journal article" date="2021" name="G3 (Bethesda)">
        <title>Improved contiguity of the threespine stickleback genome using long-read sequencing.</title>
        <authorList>
            <person name="Nath S."/>
            <person name="Shaw D.E."/>
            <person name="White M.A."/>
        </authorList>
    </citation>
    <scope>NUCLEOTIDE SEQUENCE [LARGE SCALE GENOMIC DNA]</scope>
    <source>
        <strain evidence="17 18">Lake Benthic</strain>
    </source>
</reference>
<dbReference type="PANTHER" id="PTHR11453:SF15">
    <property type="entry name" value="ANION EXCHANGE PROTEIN 3"/>
    <property type="match status" value="1"/>
</dbReference>
<feature type="domain" description="Bicarbonate transporter-like transmembrane" evidence="15">
    <location>
        <begin position="719"/>
        <end position="890"/>
    </location>
</feature>
<keyword evidence="7 13" id="KW-0812">Transmembrane</keyword>
<dbReference type="GO" id="GO:0051453">
    <property type="term" value="P:regulation of intracellular pH"/>
    <property type="evidence" value="ECO:0007669"/>
    <property type="project" value="TreeGrafter"/>
</dbReference>
<dbReference type="Pfam" id="PF00955">
    <property type="entry name" value="HCO3_cotransp"/>
    <property type="match status" value="2"/>
</dbReference>
<dbReference type="GO" id="GO:0005886">
    <property type="term" value="C:plasma membrane"/>
    <property type="evidence" value="ECO:0007669"/>
    <property type="project" value="UniProtKB-SubCell"/>
</dbReference>
<comment type="similarity">
    <text evidence="2 13">Belongs to the anion exchanger (TC 2.A.31) family.</text>
</comment>
<evidence type="ECO:0000256" key="8">
    <source>
        <dbReference type="ARBA" id="ARBA00022989"/>
    </source>
</evidence>
<feature type="transmembrane region" description="Helical" evidence="13">
    <location>
        <begin position="781"/>
        <end position="812"/>
    </location>
</feature>
<evidence type="ECO:0000256" key="7">
    <source>
        <dbReference type="ARBA" id="ARBA00022692"/>
    </source>
</evidence>
<dbReference type="InterPro" id="IPR001717">
    <property type="entry name" value="Anion_exchange"/>
</dbReference>
<dbReference type="InterPro" id="IPR011531">
    <property type="entry name" value="HCO3_transpt-like_TM_dom"/>
</dbReference>
<feature type="region of interest" description="Disordered" evidence="14">
    <location>
        <begin position="1"/>
        <end position="38"/>
    </location>
</feature>
<feature type="transmembrane region" description="Helical" evidence="13">
    <location>
        <begin position="864"/>
        <end position="882"/>
    </location>
</feature>
<keyword evidence="8 13" id="KW-1133">Transmembrane helix</keyword>
<dbReference type="Gene3D" id="3.40.930.10">
    <property type="entry name" value="Mannitol-specific EII, Chain A"/>
    <property type="match status" value="1"/>
</dbReference>
<reference evidence="17" key="2">
    <citation type="submission" date="2025-08" db="UniProtKB">
        <authorList>
            <consortium name="Ensembl"/>
        </authorList>
    </citation>
    <scope>IDENTIFICATION</scope>
</reference>
<evidence type="ECO:0000256" key="1">
    <source>
        <dbReference type="ARBA" id="ARBA00004651"/>
    </source>
</evidence>
<feature type="region of interest" description="Disordered" evidence="14">
    <location>
        <begin position="79"/>
        <end position="165"/>
    </location>
</feature>
<organism evidence="17 18">
    <name type="scientific">Gasterosteus aculeatus aculeatus</name>
    <name type="common">three-spined stickleback</name>
    <dbReference type="NCBI Taxonomy" id="481459"/>
    <lineage>
        <taxon>Eukaryota</taxon>
        <taxon>Metazoa</taxon>
        <taxon>Chordata</taxon>
        <taxon>Craniata</taxon>
        <taxon>Vertebrata</taxon>
        <taxon>Euteleostomi</taxon>
        <taxon>Actinopterygii</taxon>
        <taxon>Neopterygii</taxon>
        <taxon>Teleostei</taxon>
        <taxon>Neoteleostei</taxon>
        <taxon>Acanthomorphata</taxon>
        <taxon>Eupercaria</taxon>
        <taxon>Perciformes</taxon>
        <taxon>Cottioidei</taxon>
        <taxon>Gasterosteales</taxon>
        <taxon>Gasterosteidae</taxon>
        <taxon>Gasterosteus</taxon>
    </lineage>
</organism>
<name>A0AAQ4P9F2_GASAC</name>
<feature type="domain" description="Band 3 cytoplasmic" evidence="16">
    <location>
        <begin position="338"/>
        <end position="658"/>
    </location>
</feature>
<feature type="transmembrane region" description="Helical" evidence="13">
    <location>
        <begin position="1202"/>
        <end position="1219"/>
    </location>
</feature>
<comment type="catalytic activity">
    <reaction evidence="12">
        <text>hydrogencarbonate(in) + chloride(out) = hydrogencarbonate(out) + chloride(in)</text>
        <dbReference type="Rhea" id="RHEA:72363"/>
        <dbReference type="ChEBI" id="CHEBI:17544"/>
        <dbReference type="ChEBI" id="CHEBI:17996"/>
    </reaction>
</comment>
<feature type="transmembrane region" description="Helical" evidence="13">
    <location>
        <begin position="1128"/>
        <end position="1149"/>
    </location>
</feature>
<evidence type="ECO:0000256" key="10">
    <source>
        <dbReference type="ARBA" id="ARBA00023136"/>
    </source>
</evidence>